<dbReference type="Pfam" id="PF17517">
    <property type="entry name" value="IgGFc_binding"/>
    <property type="match status" value="1"/>
</dbReference>
<evidence type="ECO:0000256" key="3">
    <source>
        <dbReference type="ARBA" id="ARBA00023180"/>
    </source>
</evidence>
<dbReference type="Pfam" id="PF23283">
    <property type="entry name" value="D8C_UMOD"/>
    <property type="match status" value="1"/>
</dbReference>
<gene>
    <name evidence="6" type="ORF">MEDL_36437</name>
</gene>
<keyword evidence="7" id="KW-1185">Reference proteome</keyword>
<name>A0A8S3SQH7_MYTED</name>
<keyword evidence="3" id="KW-0325">Glycoprotein</keyword>
<dbReference type="InterPro" id="IPR001846">
    <property type="entry name" value="VWF_type-D"/>
</dbReference>
<dbReference type="InterPro" id="IPR057774">
    <property type="entry name" value="D8C_UMOD/GP2/OIT3-like"/>
</dbReference>
<dbReference type="Pfam" id="PF26129">
    <property type="entry name" value="Vwde"/>
    <property type="match status" value="1"/>
</dbReference>
<feature type="domain" description="VWFD" evidence="5">
    <location>
        <begin position="703"/>
        <end position="897"/>
    </location>
</feature>
<dbReference type="PANTHER" id="PTHR46534:SF1">
    <property type="entry name" value="IGGFC-BINDING PROTEIN N-TERMINAL DOMAIN-CONTAINING PROTEIN"/>
    <property type="match status" value="1"/>
</dbReference>
<dbReference type="Gene3D" id="2.10.25.10">
    <property type="entry name" value="Laminin"/>
    <property type="match status" value="1"/>
</dbReference>
<reference evidence="6" key="1">
    <citation type="submission" date="2021-03" db="EMBL/GenBank/DDBJ databases">
        <authorList>
            <person name="Bekaert M."/>
        </authorList>
    </citation>
    <scope>NUCLEOTIDE SEQUENCE</scope>
</reference>
<dbReference type="Proteomes" id="UP000683360">
    <property type="component" value="Unassembled WGS sequence"/>
</dbReference>
<accession>A0A8S3SQH7</accession>
<dbReference type="OrthoDB" id="10001041at2759"/>
<protein>
    <recommendedName>
        <fullName evidence="5">VWFD domain-containing protein</fullName>
    </recommendedName>
</protein>
<feature type="compositionally biased region" description="Polar residues" evidence="4">
    <location>
        <begin position="1323"/>
        <end position="1340"/>
    </location>
</feature>
<evidence type="ECO:0000256" key="2">
    <source>
        <dbReference type="ARBA" id="ARBA00023157"/>
    </source>
</evidence>
<evidence type="ECO:0000256" key="1">
    <source>
        <dbReference type="ARBA" id="ARBA00022729"/>
    </source>
</evidence>
<dbReference type="InterPro" id="IPR000742">
    <property type="entry name" value="EGF"/>
</dbReference>
<feature type="compositionally biased region" description="Low complexity" evidence="4">
    <location>
        <begin position="1341"/>
        <end position="1352"/>
    </location>
</feature>
<dbReference type="InterPro" id="IPR035234">
    <property type="entry name" value="IgGFc-bd_N"/>
</dbReference>
<feature type="region of interest" description="Disordered" evidence="4">
    <location>
        <begin position="1323"/>
        <end position="1361"/>
    </location>
</feature>
<dbReference type="PANTHER" id="PTHR46534">
    <property type="entry name" value="IGGFC_BINDING DOMAIN-CONTAINING PROTEIN"/>
    <property type="match status" value="1"/>
</dbReference>
<evidence type="ECO:0000313" key="6">
    <source>
        <dbReference type="EMBL" id="CAG2223178.1"/>
    </source>
</evidence>
<comment type="caution">
    <text evidence="6">The sequence shown here is derived from an EMBL/GenBank/DDBJ whole genome shotgun (WGS) entry which is preliminary data.</text>
</comment>
<keyword evidence="1" id="KW-0732">Signal</keyword>
<dbReference type="InterPro" id="IPR058727">
    <property type="entry name" value="Helical_Vwde"/>
</dbReference>
<evidence type="ECO:0000313" key="7">
    <source>
        <dbReference type="Proteomes" id="UP000683360"/>
    </source>
</evidence>
<sequence length="1361" mass="152507">MITVENNIGHQGTELQQKYFHITSDNAIAVYGVTFVVGRDYLSLAGLYTTTISDAFLVYPIDTLGKDYYIASWSGESSFLITATQNNTAIHIQIASDSQATINFRGVLYSNGSTLSLSMNRFDTFSAFTQDDYTGTHISADKPIAVFSGGAHEERYTIDIMYEQMVPTLYWGTDFVTVGKPQCTTENIYRIISCERITQIEIAGIPQLTKKDGIFIDDTLLVTSWQNINGNSDLKLAIVKATKDHHKLSHGNPNVTFLTVITGRTKELIHNEFAGSTTITFITGSKLTERNDSQSDSIDPCDNYKIMAEGKRATGYKLSGSDVAISDDRLEPGWYKIVNEGGTEIPTEAPGIMSCGTLYPIWLKGDLPTENITEVSQSVCVQTFSMECQQSWNIDIKHCYGNFIVYNLVESQLSSSAYCFGKEVKCPDGQYSENGFTPGCTNDVPKEIFFLVVRAELAEGTIHQTSLGPSLEPIFRCTFNAFPEKSYAYDIYWFINNQSIIVHKRISYSNLNDTLLRPTDWINDYKMNMIVRCSLRVRLDAASVPGPTFGSLDFEAGVKPEFTVYEVAEGEEISVRFTSSVPIGCFGSADFIKPFCTETLKIAQPEYQDKPSDKCVNNIRKGSTVFETQDCGVSFSTTNWMYPVNLTVKGYIDNYYNSDNRKSYIRLTKESKSVTDLSGVWDTINIPEVQVIVSDRDSELTGRYCKTWNDPQYSTADGKPFTYHGCGEHVLYRNKRYPYWVHTLSTRCWWGGTCNCGIAIRSHDSLFVIRTCDTISTVFYSRMRHHPYISYTACDNEHMTIQKLERLQGINSFCNPLQVTLPIGTEIIFTVSSGWIPGIFIKPSTLDIEQTEGLCGFVSKTKDTSDDFIPRGSSFVTSSVYDFARSWSVGRYSAFSEESLFTPFPMFPSNDLHLKEYCLCAAEADHNDDISTFTDIHCNLTQPLMQCETAKSNIANRLYQECHTQRMRRDTSDMKNDRRKIVKRNALDSDDLLDETTLSYHETFDPNYLPSDPDWKNGWDEYSARDSCELGISEMAALDLCQKYANIDTMLYVGLCIEDIKISGSSDYIPYMIWLMEEACKSEISRNESLFSNSSGNNGLSVMETIFDLMCPNSCSNNGVCNKSECVCNNGYIGFDCSMTLADAPKEISVPDEGLCGTKQRNCKKTNIFGEFHASNVYCKLEHFIVTDNGKQLTSTESIVPAVYSYENLISCEFPSSRKKRSTNNRPEGYDISLSFDQTNYGDTVSVIIYDDDCFNCNSTSVTCTELDLCLGFTTVTEYDTSTVGTTEIKTTNDKGQTYAMSTNIDRTTTTDASHVTNSLTSAIENDPTTHPASKISNHSTTTTKEMIEPTTGISKLSQET</sequence>
<dbReference type="EMBL" id="CAJPWZ010001775">
    <property type="protein sequence ID" value="CAG2223178.1"/>
    <property type="molecule type" value="Genomic_DNA"/>
</dbReference>
<organism evidence="6 7">
    <name type="scientific">Mytilus edulis</name>
    <name type="common">Blue mussel</name>
    <dbReference type="NCBI Taxonomy" id="6550"/>
    <lineage>
        <taxon>Eukaryota</taxon>
        <taxon>Metazoa</taxon>
        <taxon>Spiralia</taxon>
        <taxon>Lophotrochozoa</taxon>
        <taxon>Mollusca</taxon>
        <taxon>Bivalvia</taxon>
        <taxon>Autobranchia</taxon>
        <taxon>Pteriomorphia</taxon>
        <taxon>Mytilida</taxon>
        <taxon>Mytiloidea</taxon>
        <taxon>Mytilidae</taxon>
        <taxon>Mytilinae</taxon>
        <taxon>Mytilus</taxon>
    </lineage>
</organism>
<evidence type="ECO:0000259" key="5">
    <source>
        <dbReference type="PROSITE" id="PS51233"/>
    </source>
</evidence>
<evidence type="ECO:0000256" key="4">
    <source>
        <dbReference type="SAM" id="MobiDB-lite"/>
    </source>
</evidence>
<dbReference type="PROSITE" id="PS00022">
    <property type="entry name" value="EGF_1"/>
    <property type="match status" value="1"/>
</dbReference>
<dbReference type="PROSITE" id="PS51233">
    <property type="entry name" value="VWFD"/>
    <property type="match status" value="1"/>
</dbReference>
<keyword evidence="2" id="KW-1015">Disulfide bond</keyword>
<proteinExistence type="predicted"/>
<dbReference type="FunFam" id="2.10.25.10:FF:000001">
    <property type="entry name" value="Tenascin C"/>
    <property type="match status" value="1"/>
</dbReference>
<dbReference type="PROSITE" id="PS01186">
    <property type="entry name" value="EGF_2"/>
    <property type="match status" value="1"/>
</dbReference>